<dbReference type="InterPro" id="IPR006448">
    <property type="entry name" value="Phage_term_ssu_P27"/>
</dbReference>
<evidence type="ECO:0000313" key="2">
    <source>
        <dbReference type="EMBL" id="TWS24172.1"/>
    </source>
</evidence>
<dbReference type="Proteomes" id="UP000319792">
    <property type="component" value="Unassembled WGS sequence"/>
</dbReference>
<name>A0A5C5RND4_9ACTN</name>
<feature type="region of interest" description="Disordered" evidence="1">
    <location>
        <begin position="94"/>
        <end position="120"/>
    </location>
</feature>
<proteinExistence type="predicted"/>
<evidence type="ECO:0008006" key="4">
    <source>
        <dbReference type="Google" id="ProtNLM"/>
    </source>
</evidence>
<dbReference type="RefSeq" id="WP_146433980.1">
    <property type="nucleotide sequence ID" value="NZ_VIGV01000003.1"/>
</dbReference>
<evidence type="ECO:0000313" key="3">
    <source>
        <dbReference type="Proteomes" id="UP000319792"/>
    </source>
</evidence>
<gene>
    <name evidence="2" type="ORF">FK268_11200</name>
</gene>
<dbReference type="EMBL" id="VIGV01000003">
    <property type="protein sequence ID" value="TWS24172.1"/>
    <property type="molecule type" value="Genomic_DNA"/>
</dbReference>
<accession>A0A5C5RND4</accession>
<dbReference type="Pfam" id="PF05119">
    <property type="entry name" value="Terminase_4"/>
    <property type="match status" value="1"/>
</dbReference>
<sequence length="120" mass="13205">MATTRTAGDELVARLMKSLPDGVELTETEAEIMNLIHDSADRLADLEKDIAKYGTTYRTDRGAIRVNPACNEARQTRTAMGRLISSLHLDAEAPSLAHQKASTAAKKGWEQRRNRAQRGA</sequence>
<evidence type="ECO:0000256" key="1">
    <source>
        <dbReference type="SAM" id="MobiDB-lite"/>
    </source>
</evidence>
<keyword evidence="3" id="KW-1185">Reference proteome</keyword>
<organism evidence="2 3">
    <name type="scientific">Tsukamurella sputi</name>
    <dbReference type="NCBI Taxonomy" id="2591848"/>
    <lineage>
        <taxon>Bacteria</taxon>
        <taxon>Bacillati</taxon>
        <taxon>Actinomycetota</taxon>
        <taxon>Actinomycetes</taxon>
        <taxon>Mycobacteriales</taxon>
        <taxon>Tsukamurellaceae</taxon>
        <taxon>Tsukamurella</taxon>
    </lineage>
</organism>
<protein>
    <recommendedName>
        <fullName evidence="4">P27 family phage terminase small subunit</fullName>
    </recommendedName>
</protein>
<comment type="caution">
    <text evidence="2">The sequence shown here is derived from an EMBL/GenBank/DDBJ whole genome shotgun (WGS) entry which is preliminary data.</text>
</comment>
<dbReference type="AlphaFoldDB" id="A0A5C5RND4"/>
<reference evidence="2 3" key="1">
    <citation type="submission" date="2019-08" db="EMBL/GenBank/DDBJ databases">
        <title>Tsukamurella conjunctivitidis sp. nov., Tsukamurella assacharolytica sp. nov. and Tsukamurella sputae sp. nov. isolated from patients with conjunctivitis, bacteraemia (lymphoma) and respiratory infection (sputum) in Hong Kong.</title>
        <authorList>
            <person name="Fok K.M.N."/>
            <person name="Fong J.Y.H."/>
        </authorList>
    </citation>
    <scope>NUCLEOTIDE SEQUENCE [LARGE SCALE GENOMIC DNA]</scope>
    <source>
        <strain evidence="2 3">HKU70</strain>
    </source>
</reference>